<dbReference type="Gene3D" id="2.60.120.10">
    <property type="entry name" value="Jelly Rolls"/>
    <property type="match status" value="1"/>
</dbReference>
<comment type="caution">
    <text evidence="8">The sequence shown here is derived from an EMBL/GenBank/DDBJ whole genome shotgun (WGS) entry which is preliminary data.</text>
</comment>
<dbReference type="RefSeq" id="WP_270108732.1">
    <property type="nucleotide sequence ID" value="NZ_JAPZVP010000003.1"/>
</dbReference>
<dbReference type="SUPFAM" id="SSF51182">
    <property type="entry name" value="RmlC-like cupins"/>
    <property type="match status" value="1"/>
</dbReference>
<dbReference type="InterPro" id="IPR014710">
    <property type="entry name" value="RmlC-like_jellyroll"/>
</dbReference>
<dbReference type="PANTHER" id="PTHR11019:SF199">
    <property type="entry name" value="HTH-TYPE TRANSCRIPTIONAL REGULATOR NIMR"/>
    <property type="match status" value="1"/>
</dbReference>
<dbReference type="EMBL" id="JAPZVP010000003">
    <property type="protein sequence ID" value="MDA1358912.1"/>
    <property type="molecule type" value="Genomic_DNA"/>
</dbReference>
<dbReference type="Pfam" id="PF02311">
    <property type="entry name" value="AraC_binding"/>
    <property type="match status" value="1"/>
</dbReference>
<dbReference type="CDD" id="cd06124">
    <property type="entry name" value="cupin_NimR-like_N"/>
    <property type="match status" value="1"/>
</dbReference>
<dbReference type="SMART" id="SM00342">
    <property type="entry name" value="HTH_ARAC"/>
    <property type="match status" value="1"/>
</dbReference>
<dbReference type="FunFam" id="1.10.10.60:FF:000132">
    <property type="entry name" value="AraC family transcriptional regulator"/>
    <property type="match status" value="1"/>
</dbReference>
<dbReference type="InterPro" id="IPR018060">
    <property type="entry name" value="HTH_AraC"/>
</dbReference>
<keyword evidence="9" id="KW-1185">Reference proteome</keyword>
<keyword evidence="3" id="KW-0238">DNA-binding</keyword>
<proteinExistence type="predicted"/>
<dbReference type="PROSITE" id="PS01124">
    <property type="entry name" value="HTH_ARAC_FAMILY_2"/>
    <property type="match status" value="1"/>
</dbReference>
<evidence type="ECO:0000256" key="5">
    <source>
        <dbReference type="ARBA" id="ARBA00074140"/>
    </source>
</evidence>
<dbReference type="InterPro" id="IPR003313">
    <property type="entry name" value="AraC-bd"/>
</dbReference>
<dbReference type="InterPro" id="IPR011051">
    <property type="entry name" value="RmlC_Cupin_sf"/>
</dbReference>
<evidence type="ECO:0000256" key="1">
    <source>
        <dbReference type="ARBA" id="ARBA00022491"/>
    </source>
</evidence>
<evidence type="ECO:0000313" key="8">
    <source>
        <dbReference type="EMBL" id="MDA1358912.1"/>
    </source>
</evidence>
<accession>A0A9X3P613</accession>
<dbReference type="PANTHER" id="PTHR11019">
    <property type="entry name" value="HTH-TYPE TRANSCRIPTIONAL REGULATOR NIMR"/>
    <property type="match status" value="1"/>
</dbReference>
<dbReference type="Proteomes" id="UP001146067">
    <property type="component" value="Unassembled WGS sequence"/>
</dbReference>
<dbReference type="GO" id="GO:0003700">
    <property type="term" value="F:DNA-binding transcription factor activity"/>
    <property type="evidence" value="ECO:0007669"/>
    <property type="project" value="InterPro"/>
</dbReference>
<keyword evidence="1" id="KW-0678">Repressor</keyword>
<feature type="domain" description="HTH araC/xylS-type" evidence="7">
    <location>
        <begin position="153"/>
        <end position="250"/>
    </location>
</feature>
<keyword evidence="4" id="KW-0804">Transcription</keyword>
<keyword evidence="2" id="KW-0805">Transcription regulation</keyword>
<dbReference type="InterPro" id="IPR020449">
    <property type="entry name" value="Tscrpt_reg_AraC-type_HTH"/>
</dbReference>
<protein>
    <recommendedName>
        <fullName evidence="5">HTH-type transcriptional regulator RipA</fullName>
    </recommendedName>
    <alternativeName>
        <fullName evidence="6">Repressor of iron proteins A</fullName>
    </alternativeName>
</protein>
<dbReference type="Gene3D" id="1.10.10.60">
    <property type="entry name" value="Homeodomain-like"/>
    <property type="match status" value="1"/>
</dbReference>
<organism evidence="8 9">
    <name type="scientific">Glycomyces luteolus</name>
    <dbReference type="NCBI Taxonomy" id="2670330"/>
    <lineage>
        <taxon>Bacteria</taxon>
        <taxon>Bacillati</taxon>
        <taxon>Actinomycetota</taxon>
        <taxon>Actinomycetes</taxon>
        <taxon>Glycomycetales</taxon>
        <taxon>Glycomycetaceae</taxon>
        <taxon>Glycomyces</taxon>
    </lineage>
</organism>
<evidence type="ECO:0000256" key="4">
    <source>
        <dbReference type="ARBA" id="ARBA00023163"/>
    </source>
</evidence>
<sequence length="256" mass="28289">MSIDGHIDGHSIPSSPIRMLTHLERIDRHRHDGHQLIYPRRGVLRVFTASGVWVVPPSQGVWIPAGTDHAHRACGATEMRAILFATDGPGPFIERPTVLAFTPLLREAVTCLTDDAALEAGTRGHLERVVLDLLRSVEAPQRFLPALPDPRLREVVALLEDDPGDRRTLAQLGTAIGASERTLSRLFREHAGMTFAQWRGQFRLHHALVLLAEGHQVTRIAGACGYASPSAFIGAFREAFGFTPGEYLRREPDLRL</sequence>
<dbReference type="PRINTS" id="PR00032">
    <property type="entry name" value="HTHARAC"/>
</dbReference>
<gene>
    <name evidence="8" type="ORF">O1R50_04720</name>
</gene>
<dbReference type="SUPFAM" id="SSF46689">
    <property type="entry name" value="Homeodomain-like"/>
    <property type="match status" value="1"/>
</dbReference>
<evidence type="ECO:0000313" key="9">
    <source>
        <dbReference type="Proteomes" id="UP001146067"/>
    </source>
</evidence>
<dbReference type="GO" id="GO:0043565">
    <property type="term" value="F:sequence-specific DNA binding"/>
    <property type="evidence" value="ECO:0007669"/>
    <property type="project" value="InterPro"/>
</dbReference>
<evidence type="ECO:0000259" key="7">
    <source>
        <dbReference type="PROSITE" id="PS01124"/>
    </source>
</evidence>
<evidence type="ECO:0000256" key="3">
    <source>
        <dbReference type="ARBA" id="ARBA00023125"/>
    </source>
</evidence>
<dbReference type="InterPro" id="IPR009057">
    <property type="entry name" value="Homeodomain-like_sf"/>
</dbReference>
<reference evidence="8" key="1">
    <citation type="submission" date="2022-12" db="EMBL/GenBank/DDBJ databases">
        <title>Gycomyces niveus sp.nov.,a novel actinomycete isolated from soil in Shouguan.</title>
        <authorList>
            <person name="Yang X."/>
        </authorList>
    </citation>
    <scope>NUCLEOTIDE SEQUENCE</scope>
    <source>
        <strain evidence="8">NEAU-A15</strain>
    </source>
</reference>
<dbReference type="Pfam" id="PF12833">
    <property type="entry name" value="HTH_18"/>
    <property type="match status" value="1"/>
</dbReference>
<evidence type="ECO:0000256" key="2">
    <source>
        <dbReference type="ARBA" id="ARBA00023015"/>
    </source>
</evidence>
<dbReference type="AlphaFoldDB" id="A0A9X3P613"/>
<evidence type="ECO:0000256" key="6">
    <source>
        <dbReference type="ARBA" id="ARBA00079449"/>
    </source>
</evidence>
<name>A0A9X3P613_9ACTN</name>